<comment type="caution">
    <text evidence="1">The sequence shown here is derived from an EMBL/GenBank/DDBJ whole genome shotgun (WGS) entry which is preliminary data.</text>
</comment>
<gene>
    <name evidence="1" type="ORF">Vadar_008049</name>
</gene>
<protein>
    <submittedName>
        <fullName evidence="1">Uncharacterized protein</fullName>
    </submittedName>
</protein>
<dbReference type="Proteomes" id="UP000828048">
    <property type="component" value="Chromosome 1"/>
</dbReference>
<reference evidence="1 2" key="1">
    <citation type="journal article" date="2021" name="Hortic Res">
        <title>High-quality reference genome and annotation aids understanding of berry development for evergreen blueberry (Vaccinium darrowii).</title>
        <authorList>
            <person name="Yu J."/>
            <person name="Hulse-Kemp A.M."/>
            <person name="Babiker E."/>
            <person name="Staton M."/>
        </authorList>
    </citation>
    <scope>NUCLEOTIDE SEQUENCE [LARGE SCALE GENOMIC DNA]</scope>
    <source>
        <strain evidence="2">cv. NJ 8807/NJ 8810</strain>
        <tissue evidence="1">Young leaf</tissue>
    </source>
</reference>
<name>A0ACB7XQF0_9ERIC</name>
<proteinExistence type="predicted"/>
<sequence>MAELRTMAELALDDLTRSTSGRRSFGSGSRRSWESASFREAWHGQPDVFGRAMSRSRRPDDYEELQWAAVERLPTYDRMRKGMLNKVLDDGKIVLGEVDVTKLGNQEKKLLMDSIIKIAEEDNERFLQRLRDRTNR</sequence>
<keyword evidence="2" id="KW-1185">Reference proteome</keyword>
<evidence type="ECO:0000313" key="2">
    <source>
        <dbReference type="Proteomes" id="UP000828048"/>
    </source>
</evidence>
<organism evidence="1 2">
    <name type="scientific">Vaccinium darrowii</name>
    <dbReference type="NCBI Taxonomy" id="229202"/>
    <lineage>
        <taxon>Eukaryota</taxon>
        <taxon>Viridiplantae</taxon>
        <taxon>Streptophyta</taxon>
        <taxon>Embryophyta</taxon>
        <taxon>Tracheophyta</taxon>
        <taxon>Spermatophyta</taxon>
        <taxon>Magnoliopsida</taxon>
        <taxon>eudicotyledons</taxon>
        <taxon>Gunneridae</taxon>
        <taxon>Pentapetalae</taxon>
        <taxon>asterids</taxon>
        <taxon>Ericales</taxon>
        <taxon>Ericaceae</taxon>
        <taxon>Vaccinioideae</taxon>
        <taxon>Vaccinieae</taxon>
        <taxon>Vaccinium</taxon>
    </lineage>
</organism>
<accession>A0ACB7XQF0</accession>
<evidence type="ECO:0000313" key="1">
    <source>
        <dbReference type="EMBL" id="KAH7842688.1"/>
    </source>
</evidence>
<dbReference type="EMBL" id="CM037151">
    <property type="protein sequence ID" value="KAH7842688.1"/>
    <property type="molecule type" value="Genomic_DNA"/>
</dbReference>